<keyword evidence="3" id="KW-1185">Reference proteome</keyword>
<name>A0ABN8QJV0_9CNID</name>
<evidence type="ECO:0000313" key="2">
    <source>
        <dbReference type="EMBL" id="CAH3165793.1"/>
    </source>
</evidence>
<comment type="caution">
    <text evidence="2">The sequence shown here is derived from an EMBL/GenBank/DDBJ whole genome shotgun (WGS) entry which is preliminary data.</text>
</comment>
<gene>
    <name evidence="2" type="ORF">PLOB_00007334</name>
</gene>
<accession>A0ABN8QJV0</accession>
<evidence type="ECO:0000256" key="1">
    <source>
        <dbReference type="SAM" id="Phobius"/>
    </source>
</evidence>
<dbReference type="EMBL" id="CALNXK010000134">
    <property type="protein sequence ID" value="CAH3165793.1"/>
    <property type="molecule type" value="Genomic_DNA"/>
</dbReference>
<feature type="non-terminal residue" evidence="2">
    <location>
        <position position="1"/>
    </location>
</feature>
<organism evidence="2 3">
    <name type="scientific">Porites lobata</name>
    <dbReference type="NCBI Taxonomy" id="104759"/>
    <lineage>
        <taxon>Eukaryota</taxon>
        <taxon>Metazoa</taxon>
        <taxon>Cnidaria</taxon>
        <taxon>Anthozoa</taxon>
        <taxon>Hexacorallia</taxon>
        <taxon>Scleractinia</taxon>
        <taxon>Fungiina</taxon>
        <taxon>Poritidae</taxon>
        <taxon>Porites</taxon>
    </lineage>
</organism>
<keyword evidence="1" id="KW-0812">Transmembrane</keyword>
<sequence>ETCPCEENITVPASVLSTPDPTANSNVVANELQKVISDLVIESCGYCEQHGKTKLVHDNDSNSQEIIFPVTKTSYGHSAYSKFIPVVQVPGVVVITRQQELGKILTEVASGSILQAWPIIIITFTMAVFAGITMWFLDSKDNPENFPHQFLKGAGEGFWWAFISMTTVG</sequence>
<protein>
    <submittedName>
        <fullName evidence="2">Uncharacterized protein</fullName>
    </submittedName>
</protein>
<proteinExistence type="predicted"/>
<feature type="transmembrane region" description="Helical" evidence="1">
    <location>
        <begin position="116"/>
        <end position="137"/>
    </location>
</feature>
<dbReference type="Gene3D" id="1.10.287.70">
    <property type="match status" value="1"/>
</dbReference>
<evidence type="ECO:0000313" key="3">
    <source>
        <dbReference type="Proteomes" id="UP001159405"/>
    </source>
</evidence>
<dbReference type="SUPFAM" id="SSF81324">
    <property type="entry name" value="Voltage-gated potassium channels"/>
    <property type="match status" value="1"/>
</dbReference>
<dbReference type="Proteomes" id="UP001159405">
    <property type="component" value="Unassembled WGS sequence"/>
</dbReference>
<reference evidence="2 3" key="1">
    <citation type="submission" date="2022-05" db="EMBL/GenBank/DDBJ databases">
        <authorList>
            <consortium name="Genoscope - CEA"/>
            <person name="William W."/>
        </authorList>
    </citation>
    <scope>NUCLEOTIDE SEQUENCE [LARGE SCALE GENOMIC DNA]</scope>
</reference>
<keyword evidence="1" id="KW-0472">Membrane</keyword>
<keyword evidence="1" id="KW-1133">Transmembrane helix</keyword>